<gene>
    <name evidence="1" type="ORF">RDB_LOCUS1383</name>
</gene>
<evidence type="ECO:0000313" key="1">
    <source>
        <dbReference type="EMBL" id="CAE6411308.1"/>
    </source>
</evidence>
<dbReference type="AlphaFoldDB" id="A0A8H2X2F5"/>
<feature type="non-terminal residue" evidence="1">
    <location>
        <position position="1"/>
    </location>
</feature>
<dbReference type="EMBL" id="CAJMXA010000015">
    <property type="protein sequence ID" value="CAE6411308.1"/>
    <property type="molecule type" value="Genomic_DNA"/>
</dbReference>
<accession>A0A8H2X2F5</accession>
<sequence>PKLKAHGGSKRQGDAFNSFLVPDHSMVHSTLSPKLSLYILARLARTCAVVNAPSTPFRVKQCCFCSRTVNLGPGESDRSLIEHMQGNKCRQKQGSAYAQENDTTTTQEQFLIRAGYGSNESSINNMPNMYSGGGELCHGVYIDYGSSMFSHYPWQMHDPALGGQSYLLQNCPRTWITM</sequence>
<name>A0A8H2X2F5_9AGAM</name>
<evidence type="ECO:0000313" key="2">
    <source>
        <dbReference type="Proteomes" id="UP000663853"/>
    </source>
</evidence>
<organism evidence="1 2">
    <name type="scientific">Rhizoctonia solani</name>
    <dbReference type="NCBI Taxonomy" id="456999"/>
    <lineage>
        <taxon>Eukaryota</taxon>
        <taxon>Fungi</taxon>
        <taxon>Dikarya</taxon>
        <taxon>Basidiomycota</taxon>
        <taxon>Agaricomycotina</taxon>
        <taxon>Agaricomycetes</taxon>
        <taxon>Cantharellales</taxon>
        <taxon>Ceratobasidiaceae</taxon>
        <taxon>Rhizoctonia</taxon>
    </lineage>
</organism>
<comment type="caution">
    <text evidence="1">The sequence shown here is derived from an EMBL/GenBank/DDBJ whole genome shotgun (WGS) entry which is preliminary data.</text>
</comment>
<dbReference type="Proteomes" id="UP000663853">
    <property type="component" value="Unassembled WGS sequence"/>
</dbReference>
<protein>
    <submittedName>
        <fullName evidence="1">Uncharacterized protein</fullName>
    </submittedName>
</protein>
<reference evidence="1" key="1">
    <citation type="submission" date="2021-01" db="EMBL/GenBank/DDBJ databases">
        <authorList>
            <person name="Kaushik A."/>
        </authorList>
    </citation>
    <scope>NUCLEOTIDE SEQUENCE</scope>
    <source>
        <strain evidence="1">AG6-10EEA</strain>
    </source>
</reference>
<proteinExistence type="predicted"/>